<proteinExistence type="predicted"/>
<dbReference type="PROSITE" id="PS51806">
    <property type="entry name" value="DOG1"/>
    <property type="match status" value="1"/>
</dbReference>
<evidence type="ECO:0000313" key="2">
    <source>
        <dbReference type="EMBL" id="KAF7817079.1"/>
    </source>
</evidence>
<accession>A0A834TGR8</accession>
<dbReference type="EMBL" id="JAAIUW010000009">
    <property type="protein sequence ID" value="KAF7817079.1"/>
    <property type="molecule type" value="Genomic_DNA"/>
</dbReference>
<dbReference type="InterPro" id="IPR051886">
    <property type="entry name" value="Seed_Dev/Stress_Resp_Reg"/>
</dbReference>
<dbReference type="GO" id="GO:0043565">
    <property type="term" value="F:sequence-specific DNA binding"/>
    <property type="evidence" value="ECO:0007669"/>
    <property type="project" value="InterPro"/>
</dbReference>
<dbReference type="AlphaFoldDB" id="A0A834TGR8"/>
<dbReference type="PANTHER" id="PTHR46354">
    <property type="entry name" value="DOG1 DOMAIN-CONTAINING PROTEIN"/>
    <property type="match status" value="1"/>
</dbReference>
<dbReference type="OrthoDB" id="1889475at2759"/>
<dbReference type="InterPro" id="IPR025422">
    <property type="entry name" value="TGA_domain"/>
</dbReference>
<dbReference type="Proteomes" id="UP000634136">
    <property type="component" value="Unassembled WGS sequence"/>
</dbReference>
<gene>
    <name evidence="2" type="ORF">G2W53_031048</name>
</gene>
<dbReference type="GO" id="GO:0006351">
    <property type="term" value="P:DNA-templated transcription"/>
    <property type="evidence" value="ECO:0007669"/>
    <property type="project" value="InterPro"/>
</dbReference>
<comment type="caution">
    <text evidence="2">The sequence shown here is derived from an EMBL/GenBank/DDBJ whole genome shotgun (WGS) entry which is preliminary data.</text>
</comment>
<evidence type="ECO:0000259" key="1">
    <source>
        <dbReference type="PROSITE" id="PS51806"/>
    </source>
</evidence>
<organism evidence="2 3">
    <name type="scientific">Senna tora</name>
    <dbReference type="NCBI Taxonomy" id="362788"/>
    <lineage>
        <taxon>Eukaryota</taxon>
        <taxon>Viridiplantae</taxon>
        <taxon>Streptophyta</taxon>
        <taxon>Embryophyta</taxon>
        <taxon>Tracheophyta</taxon>
        <taxon>Spermatophyta</taxon>
        <taxon>Magnoliopsida</taxon>
        <taxon>eudicotyledons</taxon>
        <taxon>Gunneridae</taxon>
        <taxon>Pentapetalae</taxon>
        <taxon>rosids</taxon>
        <taxon>fabids</taxon>
        <taxon>Fabales</taxon>
        <taxon>Fabaceae</taxon>
        <taxon>Caesalpinioideae</taxon>
        <taxon>Cassia clade</taxon>
        <taxon>Senna</taxon>
    </lineage>
</organism>
<sequence>MAHNTSHLNVQQSFESFFQGWLLRQQNFLEQLLSISLTPDSPLKIHHQNALIDQVLSHYHQYFLQKSRLADADVFLLFSPTWLSSYERALLWIADYKPSLLLRLVDGAVQGLTPDQDQDLHQLKEDTRREERILTGIMAAVQESLAGPSILQVARQVGRLLDGEIGELDSAMEVMKRAMTEVLEKADQLRVTTAKRVVEILSPSQTVQFLAAAAEFQLRVRRWGMERDSRGRQEHR</sequence>
<feature type="domain" description="DOG1" evidence="1">
    <location>
        <begin position="11"/>
        <end position="230"/>
    </location>
</feature>
<reference evidence="2" key="1">
    <citation type="submission" date="2020-09" db="EMBL/GenBank/DDBJ databases">
        <title>Genome-Enabled Discovery of Anthraquinone Biosynthesis in Senna tora.</title>
        <authorList>
            <person name="Kang S.-H."/>
            <person name="Pandey R.P."/>
            <person name="Lee C.-M."/>
            <person name="Sim J.-S."/>
            <person name="Jeong J.-T."/>
            <person name="Choi B.-S."/>
            <person name="Jung M."/>
            <person name="Ginzburg D."/>
            <person name="Zhao K."/>
            <person name="Won S.Y."/>
            <person name="Oh T.-J."/>
            <person name="Yu Y."/>
            <person name="Kim N.-H."/>
            <person name="Lee O.R."/>
            <person name="Lee T.-H."/>
            <person name="Bashyal P."/>
            <person name="Kim T.-S."/>
            <person name="Lee W.-H."/>
            <person name="Kawkins C."/>
            <person name="Kim C.-K."/>
            <person name="Kim J.S."/>
            <person name="Ahn B.O."/>
            <person name="Rhee S.Y."/>
            <person name="Sohng J.K."/>
        </authorList>
    </citation>
    <scope>NUCLEOTIDE SEQUENCE</scope>
    <source>
        <tissue evidence="2">Leaf</tissue>
    </source>
</reference>
<keyword evidence="3" id="KW-1185">Reference proteome</keyword>
<name>A0A834TGR8_9FABA</name>
<protein>
    <submittedName>
        <fullName evidence="2">Protein DOG1-like 4</fullName>
    </submittedName>
</protein>
<evidence type="ECO:0000313" key="3">
    <source>
        <dbReference type="Proteomes" id="UP000634136"/>
    </source>
</evidence>
<dbReference type="Pfam" id="PF14144">
    <property type="entry name" value="DOG1"/>
    <property type="match status" value="1"/>
</dbReference>
<dbReference type="PANTHER" id="PTHR46354:SF1">
    <property type="entry name" value="PROTEIN RESPONSE TO ABA AND SALT 1-RELATED"/>
    <property type="match status" value="1"/>
</dbReference>